<dbReference type="PANTHER" id="PTHR46170:SF1">
    <property type="entry name" value="GATOR COMPLEX PROTEIN WDR59"/>
    <property type="match status" value="1"/>
</dbReference>
<feature type="domain" description="RWD" evidence="6">
    <location>
        <begin position="480"/>
        <end position="586"/>
    </location>
</feature>
<feature type="compositionally biased region" description="Polar residues" evidence="5">
    <location>
        <begin position="379"/>
        <end position="390"/>
    </location>
</feature>
<dbReference type="EMBL" id="JARKIK010000060">
    <property type="protein sequence ID" value="KAK8731562.1"/>
    <property type="molecule type" value="Genomic_DNA"/>
</dbReference>
<dbReference type="CDD" id="cd16692">
    <property type="entry name" value="mRING-H2-C3H3C2_WDR59"/>
    <property type="match status" value="1"/>
</dbReference>
<keyword evidence="2" id="KW-0677">Repeat</keyword>
<feature type="repeat" description="WD" evidence="4">
    <location>
        <begin position="102"/>
        <end position="144"/>
    </location>
</feature>
<dbReference type="Pfam" id="PF17120">
    <property type="entry name" value="zf-RING_16"/>
    <property type="match status" value="1"/>
</dbReference>
<sequence length="1085" mass="122031">MAVRWSSENVVAEHRDLQANAMALDWRGEYTLLAGRRNLALISLNKPSEVVKRVSRTRQKYDVTAAEWNPIQSQGHTFVLASGERAEICQWTEGSLNGTTSLRAHTRTITDLNWHRFDPHVLATCSIDTFVHIWDTRETRKPVASLSAIAGASQVKWNKLNHNFLASGHDCNIRVWDNRKTSQPAQYIAAHLSKIQGLDWSPNHENHLVTSSNDCTVKFFNITNPRKAENFINTLSPVWRARYTPFGEGVVTVVVPQLRRGENSLLLWSVTDMSAPVHTFVGHSDVVLEFEWRQNTNNPGEHQLVTWARDQSLRIWKIDQHLQRLCGHDIEDDAAFAESTDSEFANEAAPVQGESECDMEKFDEKDKTGEQDTLDPVQDTKQQCTQQNAENTERASHENSPEIGLATSDAPQTYDELQGSLTNDQFTGDTGTANVPVLPPVTSFLNTVSAPIRTNHNVVSLTSTLPSGGISAGQPMSLQQEFSLLNTSLDNSQVNSVEVVTEVEKRLCQVTAKHKNHTVCLNINFPLTYPRQHTPIFRFSYGTTIDISCKTDLLKVLKTTASQYQRKHKACLEPCIRVFVNHLKELLGDDRLNSIETPLGNGYSGQVYGSYQDHRVPFPRTSGARFSSAGLLVCFTRPMFMKKGSSRTESSTPRSLSALGAYIKNYMAQKSSTVPTSPKYSYIYPALSHSPSIEHSVSISHYYYQDKKFKSKRGKNEDEVGRSFNVGSVLIYDVKSLMPLSRDLGASYVLDENDIVGACLHNRDAAAAVGRRDLVQLWSLAAATTSLRPGLSINAWEYTDSPWILHPFARKLVNSILDHYVTMNDVQTVTMICCTFGMKMEPQNTTYARKGRAESNSHLLLDRFWRKHIPEYGSLKRNQRQTSVWAKLDRLSLLRGGKMGGSPYNTIHCLSLEGWDTCTVRHNRSNSEGSLSEATRPQEVDLPALESTDTHQKNLARFLDCNRGHQFDEMKRAYADILYRWGLLQQRAMVLKYLQVQPPAHKGVEFQTDCVHCGQSAKGPQCLYCRRFSFSCAICHVAVKGASNFCIVCGHGGHAYHLLEWFRDHDECPTGCGCDCIEEMDHLFR</sequence>
<protein>
    <recommendedName>
        <fullName evidence="6">RWD domain-containing protein</fullName>
    </recommendedName>
</protein>
<accession>A0AAW0WWC5</accession>
<dbReference type="InterPro" id="IPR049567">
    <property type="entry name" value="WDR59-like"/>
</dbReference>
<feature type="repeat" description="WD" evidence="4">
    <location>
        <begin position="188"/>
        <end position="230"/>
    </location>
</feature>
<dbReference type="GO" id="GO:0034198">
    <property type="term" value="P:cellular response to amino acid starvation"/>
    <property type="evidence" value="ECO:0007669"/>
    <property type="project" value="TreeGrafter"/>
</dbReference>
<comment type="similarity">
    <text evidence="3">Belongs to the WD repeat WDR59 family.</text>
</comment>
<dbReference type="PANTHER" id="PTHR46170">
    <property type="entry name" value="GATOR COMPLEX PROTEIN WDR59"/>
    <property type="match status" value="1"/>
</dbReference>
<feature type="compositionally biased region" description="Basic and acidic residues" evidence="5">
    <location>
        <begin position="391"/>
        <end position="400"/>
    </location>
</feature>
<keyword evidence="1 4" id="KW-0853">WD repeat</keyword>
<dbReference type="GO" id="GO:0005774">
    <property type="term" value="C:vacuolar membrane"/>
    <property type="evidence" value="ECO:0007669"/>
    <property type="project" value="TreeGrafter"/>
</dbReference>
<evidence type="ECO:0000256" key="1">
    <source>
        <dbReference type="ARBA" id="ARBA00022574"/>
    </source>
</evidence>
<dbReference type="InterPro" id="IPR049566">
    <property type="entry name" value="WDR59_RTC1-like_RING_Znf"/>
</dbReference>
<reference evidence="7 8" key="1">
    <citation type="journal article" date="2024" name="BMC Genomics">
        <title>Genome assembly of redclaw crayfish (Cherax quadricarinatus) provides insights into its immune adaptation and hypoxia tolerance.</title>
        <authorList>
            <person name="Liu Z."/>
            <person name="Zheng J."/>
            <person name="Li H."/>
            <person name="Fang K."/>
            <person name="Wang S."/>
            <person name="He J."/>
            <person name="Zhou D."/>
            <person name="Weng S."/>
            <person name="Chi M."/>
            <person name="Gu Z."/>
            <person name="He J."/>
            <person name="Li F."/>
            <person name="Wang M."/>
        </authorList>
    </citation>
    <scope>NUCLEOTIDE SEQUENCE [LARGE SCALE GENOMIC DNA]</scope>
    <source>
        <strain evidence="7">ZL_2023a</strain>
    </source>
</reference>
<evidence type="ECO:0000256" key="3">
    <source>
        <dbReference type="ARBA" id="ARBA00038452"/>
    </source>
</evidence>
<name>A0AAW0WWC5_CHEQU</name>
<evidence type="ECO:0000256" key="2">
    <source>
        <dbReference type="ARBA" id="ARBA00022737"/>
    </source>
</evidence>
<dbReference type="GO" id="GO:0035859">
    <property type="term" value="C:Seh1-associated complex"/>
    <property type="evidence" value="ECO:0007669"/>
    <property type="project" value="TreeGrafter"/>
</dbReference>
<dbReference type="InterPro" id="IPR006575">
    <property type="entry name" value="RWD_dom"/>
</dbReference>
<dbReference type="PROSITE" id="PS00678">
    <property type="entry name" value="WD_REPEATS_1"/>
    <property type="match status" value="1"/>
</dbReference>
<gene>
    <name evidence="7" type="ORF">OTU49_007369</name>
</gene>
<feature type="region of interest" description="Disordered" evidence="5">
    <location>
        <begin position="346"/>
        <end position="407"/>
    </location>
</feature>
<dbReference type="Proteomes" id="UP001445076">
    <property type="component" value="Unassembled WGS sequence"/>
</dbReference>
<evidence type="ECO:0000256" key="4">
    <source>
        <dbReference type="PROSITE-ProRule" id="PRU00221"/>
    </source>
</evidence>
<dbReference type="SUPFAM" id="SSF50978">
    <property type="entry name" value="WD40 repeat-like"/>
    <property type="match status" value="1"/>
</dbReference>
<dbReference type="Pfam" id="PF00400">
    <property type="entry name" value="WD40"/>
    <property type="match status" value="3"/>
</dbReference>
<dbReference type="InterPro" id="IPR015943">
    <property type="entry name" value="WD40/YVTN_repeat-like_dom_sf"/>
</dbReference>
<dbReference type="InterPro" id="IPR039456">
    <property type="entry name" value="WDR59_mRING-H2-C3H3C2"/>
</dbReference>
<dbReference type="InterPro" id="IPR036322">
    <property type="entry name" value="WD40_repeat_dom_sf"/>
</dbReference>
<feature type="compositionally biased region" description="Basic and acidic residues" evidence="5">
    <location>
        <begin position="358"/>
        <end position="370"/>
    </location>
</feature>
<evidence type="ECO:0000313" key="7">
    <source>
        <dbReference type="EMBL" id="KAK8731562.1"/>
    </source>
</evidence>
<dbReference type="GO" id="GO:0035591">
    <property type="term" value="F:signaling adaptor activity"/>
    <property type="evidence" value="ECO:0007669"/>
    <property type="project" value="TreeGrafter"/>
</dbReference>
<dbReference type="SMART" id="SM00320">
    <property type="entry name" value="WD40"/>
    <property type="match status" value="4"/>
</dbReference>
<dbReference type="AlphaFoldDB" id="A0AAW0WWC5"/>
<evidence type="ECO:0000256" key="5">
    <source>
        <dbReference type="SAM" id="MobiDB-lite"/>
    </source>
</evidence>
<dbReference type="GO" id="GO:1904263">
    <property type="term" value="P:positive regulation of TORC1 signaling"/>
    <property type="evidence" value="ECO:0007669"/>
    <property type="project" value="TreeGrafter"/>
</dbReference>
<dbReference type="Gene3D" id="2.130.10.10">
    <property type="entry name" value="YVTN repeat-like/Quinoprotein amine dehydrogenase"/>
    <property type="match status" value="2"/>
</dbReference>
<evidence type="ECO:0000259" key="6">
    <source>
        <dbReference type="PROSITE" id="PS50908"/>
    </source>
</evidence>
<dbReference type="InterPro" id="IPR019775">
    <property type="entry name" value="WD40_repeat_CS"/>
</dbReference>
<organism evidence="7 8">
    <name type="scientific">Cherax quadricarinatus</name>
    <name type="common">Australian red claw crayfish</name>
    <dbReference type="NCBI Taxonomy" id="27406"/>
    <lineage>
        <taxon>Eukaryota</taxon>
        <taxon>Metazoa</taxon>
        <taxon>Ecdysozoa</taxon>
        <taxon>Arthropoda</taxon>
        <taxon>Crustacea</taxon>
        <taxon>Multicrustacea</taxon>
        <taxon>Malacostraca</taxon>
        <taxon>Eumalacostraca</taxon>
        <taxon>Eucarida</taxon>
        <taxon>Decapoda</taxon>
        <taxon>Pleocyemata</taxon>
        <taxon>Astacidea</taxon>
        <taxon>Parastacoidea</taxon>
        <taxon>Parastacidae</taxon>
        <taxon>Cherax</taxon>
    </lineage>
</organism>
<evidence type="ECO:0000313" key="8">
    <source>
        <dbReference type="Proteomes" id="UP001445076"/>
    </source>
</evidence>
<dbReference type="PROSITE" id="PS50082">
    <property type="entry name" value="WD_REPEATS_2"/>
    <property type="match status" value="2"/>
</dbReference>
<dbReference type="PROSITE" id="PS50908">
    <property type="entry name" value="RWD"/>
    <property type="match status" value="1"/>
</dbReference>
<keyword evidence="8" id="KW-1185">Reference proteome</keyword>
<comment type="caution">
    <text evidence="7">The sequence shown here is derived from an EMBL/GenBank/DDBJ whole genome shotgun (WGS) entry which is preliminary data.</text>
</comment>
<proteinExistence type="inferred from homology"/>
<dbReference type="InterPro" id="IPR001680">
    <property type="entry name" value="WD40_rpt"/>
</dbReference>